<reference evidence="2 3" key="1">
    <citation type="submission" date="2020-07" db="EMBL/GenBank/DDBJ databases">
        <title>Sequencing the genomes of 1000 actinobacteria strains.</title>
        <authorList>
            <person name="Klenk H.-P."/>
        </authorList>
    </citation>
    <scope>NUCLEOTIDE SEQUENCE [LARGE SCALE GENOMIC DNA]</scope>
    <source>
        <strain evidence="2 3">DSM 104001</strain>
    </source>
</reference>
<dbReference type="Pfam" id="PF13460">
    <property type="entry name" value="NAD_binding_10"/>
    <property type="match status" value="1"/>
</dbReference>
<evidence type="ECO:0000259" key="1">
    <source>
        <dbReference type="Pfam" id="PF13460"/>
    </source>
</evidence>
<dbReference type="InterPro" id="IPR036291">
    <property type="entry name" value="NAD(P)-bd_dom_sf"/>
</dbReference>
<gene>
    <name evidence="2" type="ORF">GGQ55_004517</name>
</gene>
<accession>A0A853CN53</accession>
<dbReference type="Gene3D" id="3.40.50.720">
    <property type="entry name" value="NAD(P)-binding Rossmann-like Domain"/>
    <property type="match status" value="1"/>
</dbReference>
<dbReference type="InterPro" id="IPR051606">
    <property type="entry name" value="Polyketide_Oxido-like"/>
</dbReference>
<dbReference type="RefSeq" id="WP_179720667.1">
    <property type="nucleotide sequence ID" value="NZ_JACBZT010000001.1"/>
</dbReference>
<evidence type="ECO:0000313" key="2">
    <source>
        <dbReference type="EMBL" id="NYJ08239.1"/>
    </source>
</evidence>
<dbReference type="InterPro" id="IPR016040">
    <property type="entry name" value="NAD(P)-bd_dom"/>
</dbReference>
<protein>
    <submittedName>
        <fullName evidence="2">Putative NADH-flavin reductase</fullName>
    </submittedName>
</protein>
<dbReference type="GO" id="GO:0042602">
    <property type="term" value="F:riboflavin reductase (NADPH) activity"/>
    <property type="evidence" value="ECO:0007669"/>
    <property type="project" value="TreeGrafter"/>
</dbReference>
<keyword evidence="3" id="KW-1185">Reference proteome</keyword>
<dbReference type="PANTHER" id="PTHR43355:SF2">
    <property type="entry name" value="FLAVIN REDUCTASE (NADPH)"/>
    <property type="match status" value="1"/>
</dbReference>
<feature type="domain" description="NAD(P)-binding" evidence="1">
    <location>
        <begin position="8"/>
        <end position="210"/>
    </location>
</feature>
<dbReference type="Proteomes" id="UP000541969">
    <property type="component" value="Unassembled WGS sequence"/>
</dbReference>
<dbReference type="AlphaFoldDB" id="A0A853CN53"/>
<comment type="caution">
    <text evidence="2">The sequence shown here is derived from an EMBL/GenBank/DDBJ whole genome shotgun (WGS) entry which is preliminary data.</text>
</comment>
<proteinExistence type="predicted"/>
<organism evidence="2 3">
    <name type="scientific">Petropleomorpha daqingensis</name>
    <dbReference type="NCBI Taxonomy" id="2026353"/>
    <lineage>
        <taxon>Bacteria</taxon>
        <taxon>Bacillati</taxon>
        <taxon>Actinomycetota</taxon>
        <taxon>Actinomycetes</taxon>
        <taxon>Geodermatophilales</taxon>
        <taxon>Geodermatophilaceae</taxon>
        <taxon>Petropleomorpha</taxon>
    </lineage>
</organism>
<name>A0A853CN53_9ACTN</name>
<sequence>MKLTVVAATGRIGTLVTEQALAAGHDVTAVARNPAALSTRTRVVPADLLRDGPDVLVPALAGADAVVSCLGRRTAADAGVTPRGTQAIVEAMQVAGVRRVVAISAAPIGTVPSPGRPAPPRHDPGDGLLMRTVLSPLVKTVFRAYYAELAVMEDVLRESGTDWTVVRPPRLTNGPLTGTYRTAVDRNVRRGPTVSRADVAHLVLRVLEQPATVHRTIGLAT</sequence>
<evidence type="ECO:0000313" key="3">
    <source>
        <dbReference type="Proteomes" id="UP000541969"/>
    </source>
</evidence>
<dbReference type="EMBL" id="JACBZT010000001">
    <property type="protein sequence ID" value="NYJ08239.1"/>
    <property type="molecule type" value="Genomic_DNA"/>
</dbReference>
<dbReference type="PANTHER" id="PTHR43355">
    <property type="entry name" value="FLAVIN REDUCTASE (NADPH)"/>
    <property type="match status" value="1"/>
</dbReference>
<dbReference type="GO" id="GO:0004074">
    <property type="term" value="F:biliverdin reductase [NAD(P)H] activity"/>
    <property type="evidence" value="ECO:0007669"/>
    <property type="project" value="TreeGrafter"/>
</dbReference>
<dbReference type="SUPFAM" id="SSF51735">
    <property type="entry name" value="NAD(P)-binding Rossmann-fold domains"/>
    <property type="match status" value="1"/>
</dbReference>